<keyword evidence="2" id="KW-1185">Reference proteome</keyword>
<gene>
    <name evidence="1" type="ORF">ACFSUL_07315</name>
</gene>
<dbReference type="Proteomes" id="UP001597506">
    <property type="component" value="Unassembled WGS sequence"/>
</dbReference>
<sequence length="96" mass="11212">MSNSSIVVCEWCQETQAKVIKTSVFWELPDGNRAIEITNTPSIECQGCDMLYQQEETVNEIEDQLLLIDTNVLADEVTYDDLMKVPRKLKRNYFRY</sequence>
<comment type="caution">
    <text evidence="1">The sequence shown here is derived from an EMBL/GenBank/DDBJ whole genome shotgun (WGS) entry which is preliminary data.</text>
</comment>
<reference evidence="2" key="1">
    <citation type="journal article" date="2019" name="Int. J. Syst. Evol. Microbiol.">
        <title>The Global Catalogue of Microorganisms (GCM) 10K type strain sequencing project: providing services to taxonomists for standard genome sequencing and annotation.</title>
        <authorList>
            <consortium name="The Broad Institute Genomics Platform"/>
            <consortium name="The Broad Institute Genome Sequencing Center for Infectious Disease"/>
            <person name="Wu L."/>
            <person name="Ma J."/>
        </authorList>
    </citation>
    <scope>NUCLEOTIDE SEQUENCE [LARGE SCALE GENOMIC DNA]</scope>
    <source>
        <strain evidence="2">KCTC 3913</strain>
    </source>
</reference>
<name>A0ABW5RPZ6_9BACI</name>
<dbReference type="RefSeq" id="WP_377934060.1">
    <property type="nucleotide sequence ID" value="NZ_JBHUMF010000015.1"/>
</dbReference>
<evidence type="ECO:0000313" key="2">
    <source>
        <dbReference type="Proteomes" id="UP001597506"/>
    </source>
</evidence>
<proteinExistence type="predicted"/>
<protein>
    <submittedName>
        <fullName evidence="1">YokU family protein</fullName>
    </submittedName>
</protein>
<evidence type="ECO:0000313" key="1">
    <source>
        <dbReference type="EMBL" id="MFD2680564.1"/>
    </source>
</evidence>
<dbReference type="EMBL" id="JBHUMF010000015">
    <property type="protein sequence ID" value="MFD2680564.1"/>
    <property type="molecule type" value="Genomic_DNA"/>
</dbReference>
<dbReference type="NCBIfam" id="TIGR03829">
    <property type="entry name" value="YokU_near_AblA"/>
    <property type="match status" value="1"/>
</dbReference>
<dbReference type="CDD" id="cd12870">
    <property type="entry name" value="MqsA"/>
    <property type="match status" value="1"/>
</dbReference>
<accession>A0ABW5RPZ6</accession>
<dbReference type="InterPro" id="IPR022451">
    <property type="entry name" value="CHP03829_YokU"/>
</dbReference>
<dbReference type="NCBIfam" id="TIGR03831">
    <property type="entry name" value="YgiT_finger"/>
    <property type="match status" value="1"/>
</dbReference>
<dbReference type="InterPro" id="IPR022453">
    <property type="entry name" value="Znf_MqsA-type"/>
</dbReference>
<organism evidence="1 2">
    <name type="scientific">Bacillus seohaeanensis</name>
    <dbReference type="NCBI Taxonomy" id="284580"/>
    <lineage>
        <taxon>Bacteria</taxon>
        <taxon>Bacillati</taxon>
        <taxon>Bacillota</taxon>
        <taxon>Bacilli</taxon>
        <taxon>Bacillales</taxon>
        <taxon>Bacillaceae</taxon>
        <taxon>Bacillus</taxon>
    </lineage>
</organism>
<dbReference type="Pfam" id="PF14122">
    <property type="entry name" value="YokU"/>
    <property type="match status" value="1"/>
</dbReference>